<dbReference type="InterPro" id="IPR025889">
    <property type="entry name" value="GSP17M-like_dom"/>
</dbReference>
<dbReference type="AlphaFoldDB" id="H5UP50"/>
<accession>H5UP50</accession>
<sequence length="182" mass="19436">MPGNPGCRPPSGSDRHHEQETMSMSHPSPLPPTASAHYQVLRTVPSYDQAQRLVDLLSDAGFPVEHVRLVGTDLRLVEQVTGRMTYGKAALYGAASGAWLGLLIGLLLGLFTVVGWLSVILWAVLLGAVWGLIFGLLGHAATGGRRDFSSVQGLEASSYEILVEAEYVEAAKAKLDASRPTT</sequence>
<reference evidence="4 5" key="1">
    <citation type="submission" date="2012-02" db="EMBL/GenBank/DDBJ databases">
        <title>Whole genome shotgun sequence of Mobilicoccus pelagius NBRC 104925.</title>
        <authorList>
            <person name="Yoshida Y."/>
            <person name="Hosoyama A."/>
            <person name="Tsuchikane K."/>
            <person name="Katsumata H."/>
            <person name="Yamazaki S."/>
            <person name="Fujita N."/>
        </authorList>
    </citation>
    <scope>NUCLEOTIDE SEQUENCE [LARGE SCALE GENOMIC DNA]</scope>
    <source>
        <strain evidence="4 5">NBRC 104925</strain>
    </source>
</reference>
<keyword evidence="5" id="KW-1185">Reference proteome</keyword>
<evidence type="ECO:0000313" key="4">
    <source>
        <dbReference type="EMBL" id="GAB47508.1"/>
    </source>
</evidence>
<name>H5UP50_9MICO</name>
<feature type="region of interest" description="Disordered" evidence="1">
    <location>
        <begin position="1"/>
        <end position="30"/>
    </location>
</feature>
<dbReference type="eggNOG" id="ENOG5032RS7">
    <property type="taxonomic scope" value="Bacteria"/>
</dbReference>
<dbReference type="EMBL" id="BAFE01000016">
    <property type="protein sequence ID" value="GAB47508.1"/>
    <property type="molecule type" value="Genomic_DNA"/>
</dbReference>
<keyword evidence="2" id="KW-1133">Transmembrane helix</keyword>
<evidence type="ECO:0000259" key="3">
    <source>
        <dbReference type="Pfam" id="PF11181"/>
    </source>
</evidence>
<feature type="domain" description="General stress protein 17M-like" evidence="3">
    <location>
        <begin position="40"/>
        <end position="112"/>
    </location>
</feature>
<feature type="transmembrane region" description="Helical" evidence="2">
    <location>
        <begin position="89"/>
        <end position="113"/>
    </location>
</feature>
<evidence type="ECO:0000256" key="2">
    <source>
        <dbReference type="SAM" id="Phobius"/>
    </source>
</evidence>
<evidence type="ECO:0000256" key="1">
    <source>
        <dbReference type="SAM" id="MobiDB-lite"/>
    </source>
</evidence>
<feature type="transmembrane region" description="Helical" evidence="2">
    <location>
        <begin position="119"/>
        <end position="137"/>
    </location>
</feature>
<keyword evidence="2" id="KW-0472">Membrane</keyword>
<proteinExistence type="predicted"/>
<protein>
    <recommendedName>
        <fullName evidence="3">General stress protein 17M-like domain-containing protein</fullName>
    </recommendedName>
</protein>
<keyword evidence="2" id="KW-0812">Transmembrane</keyword>
<dbReference type="STRING" id="1089455.MOPEL_017_00040"/>
<comment type="caution">
    <text evidence="4">The sequence shown here is derived from an EMBL/GenBank/DDBJ whole genome shotgun (WGS) entry which is preliminary data.</text>
</comment>
<organism evidence="4 5">
    <name type="scientific">Mobilicoccus pelagius NBRC 104925</name>
    <dbReference type="NCBI Taxonomy" id="1089455"/>
    <lineage>
        <taxon>Bacteria</taxon>
        <taxon>Bacillati</taxon>
        <taxon>Actinomycetota</taxon>
        <taxon>Actinomycetes</taxon>
        <taxon>Micrococcales</taxon>
        <taxon>Dermatophilaceae</taxon>
        <taxon>Mobilicoccus</taxon>
    </lineage>
</organism>
<gene>
    <name evidence="4" type="ORF">MOPEL_017_00040</name>
</gene>
<evidence type="ECO:0000313" key="5">
    <source>
        <dbReference type="Proteomes" id="UP000004367"/>
    </source>
</evidence>
<dbReference type="Pfam" id="PF11181">
    <property type="entry name" value="YflT"/>
    <property type="match status" value="1"/>
</dbReference>
<dbReference type="Proteomes" id="UP000004367">
    <property type="component" value="Unassembled WGS sequence"/>
</dbReference>